<proteinExistence type="inferred from homology"/>
<dbReference type="KEGG" id="soe:110795823"/>
<evidence type="ECO:0000256" key="1">
    <source>
        <dbReference type="ARBA" id="ARBA00004167"/>
    </source>
</evidence>
<keyword evidence="3 8" id="KW-0328">Glycosyltransferase</keyword>
<keyword evidence="7" id="KW-0472">Membrane</keyword>
<evidence type="ECO:0000256" key="2">
    <source>
        <dbReference type="ARBA" id="ARBA00007647"/>
    </source>
</evidence>
<dbReference type="GO" id="GO:0016757">
    <property type="term" value="F:glycosyltransferase activity"/>
    <property type="evidence" value="ECO:0000318"/>
    <property type="project" value="GO_Central"/>
</dbReference>
<dbReference type="EC" id="2.4.1.-" evidence="8"/>
<protein>
    <recommendedName>
        <fullName evidence="8">Glycosyltransferase family 92 protein</fullName>
        <ecNumber evidence="8">2.4.1.-</ecNumber>
    </recommendedName>
</protein>
<gene>
    <name evidence="11" type="primary">LOC110795823</name>
</gene>
<reference evidence="11" key="2">
    <citation type="submission" date="2025-08" db="UniProtKB">
        <authorList>
            <consortium name="RefSeq"/>
        </authorList>
    </citation>
    <scope>IDENTIFICATION</scope>
    <source>
        <tissue evidence="11">Leaf</tissue>
    </source>
</reference>
<name>A0A9R0IVS5_SPIOL</name>
<evidence type="ECO:0000256" key="6">
    <source>
        <dbReference type="ARBA" id="ARBA00022989"/>
    </source>
</evidence>
<dbReference type="SUPFAM" id="SSF53448">
    <property type="entry name" value="Nucleotide-diphospho-sugar transferases"/>
    <property type="match status" value="1"/>
</dbReference>
<evidence type="ECO:0000256" key="8">
    <source>
        <dbReference type="RuleBase" id="RU366017"/>
    </source>
</evidence>
<reference evidence="10" key="1">
    <citation type="journal article" date="2021" name="Nat. Commun.">
        <title>Genomic analyses provide insights into spinach domestication and the genetic basis of agronomic traits.</title>
        <authorList>
            <person name="Cai X."/>
            <person name="Sun X."/>
            <person name="Xu C."/>
            <person name="Sun H."/>
            <person name="Wang X."/>
            <person name="Ge C."/>
            <person name="Zhang Z."/>
            <person name="Wang Q."/>
            <person name="Fei Z."/>
            <person name="Jiao C."/>
            <person name="Wang Q."/>
        </authorList>
    </citation>
    <scope>NUCLEOTIDE SEQUENCE [LARGE SCALE GENOMIC DNA]</scope>
    <source>
        <strain evidence="10">cv. Varoflay</strain>
    </source>
</reference>
<evidence type="ECO:0000313" key="11">
    <source>
        <dbReference type="RefSeq" id="XP_021856542.1"/>
    </source>
</evidence>
<accession>A0A9R0IVS5</accession>
<dbReference type="Pfam" id="PF01697">
    <property type="entry name" value="Glyco_transf_92"/>
    <property type="match status" value="1"/>
</dbReference>
<evidence type="ECO:0000313" key="10">
    <source>
        <dbReference type="Proteomes" id="UP000813463"/>
    </source>
</evidence>
<dbReference type="InterPro" id="IPR008166">
    <property type="entry name" value="Glyco_transf_92"/>
</dbReference>
<sequence length="559" mass="63754">MARKSRKNSFVIILAIVTFLATLYHHLHQSPSLTSARFLRRPLETLDSLPPPPPPPRPSLLPLQQQQQPPRPLSGVAVLIPDWEVLVIVPPQTPLIPPLENNYICVYPDKSSPPAKFAGKLPFNGGYAFKCEFPASNRRRLPFFQPMLFCAEERENLLSQPLPPPKELLRWNFIVYDSFTTENDVVLFVKGVNNRQGATRPPSDFRCVFGHDSSTAIKTPVTSASQEVFRCLRPEMTGSRPISVTIEIVENDRRAVIIPSLAQYTPDNERTIMQSEKKSLICACTMVYNAGKFLREWVMFHSKIGVDKFILYDNDSDDDLAAQVVSLRKEGFDVRTVYWVWPKAQEAGFSHCSLYSARICEWAAFVDVDEFFLSPTWLDSPHPAAHMLGSLLPKEPDLERVGQVSIRCIEFGPSNQTTHPIEGVTQGYTCRRQADQRHKSIVYLPALDHSLKNAVHHFETRVGYKTLHVETSQAIVNHYKYQAWPEFQAKFRRRVSAYVIDWQQNLNLESNDRAPGLGSKPIEPPEWSQKFCEVRDERMKVLTKMWFGASESTMAWQSA</sequence>
<dbReference type="GeneID" id="110795823"/>
<evidence type="ECO:0000256" key="5">
    <source>
        <dbReference type="ARBA" id="ARBA00022692"/>
    </source>
</evidence>
<evidence type="ECO:0000256" key="9">
    <source>
        <dbReference type="SAM" id="MobiDB-lite"/>
    </source>
</evidence>
<keyword evidence="10" id="KW-1185">Reference proteome</keyword>
<keyword evidence="4 8" id="KW-0808">Transferase</keyword>
<evidence type="ECO:0000256" key="7">
    <source>
        <dbReference type="ARBA" id="ARBA00023136"/>
    </source>
</evidence>
<organism evidence="10 11">
    <name type="scientific">Spinacia oleracea</name>
    <name type="common">Spinach</name>
    <dbReference type="NCBI Taxonomy" id="3562"/>
    <lineage>
        <taxon>Eukaryota</taxon>
        <taxon>Viridiplantae</taxon>
        <taxon>Streptophyta</taxon>
        <taxon>Embryophyta</taxon>
        <taxon>Tracheophyta</taxon>
        <taxon>Spermatophyta</taxon>
        <taxon>Magnoliopsida</taxon>
        <taxon>eudicotyledons</taxon>
        <taxon>Gunneridae</taxon>
        <taxon>Pentapetalae</taxon>
        <taxon>Caryophyllales</taxon>
        <taxon>Chenopodiaceae</taxon>
        <taxon>Chenopodioideae</taxon>
        <taxon>Anserineae</taxon>
        <taxon>Spinacia</taxon>
    </lineage>
</organism>
<comment type="similarity">
    <text evidence="2 8">Belongs to the glycosyltransferase 92 family.</text>
</comment>
<feature type="compositionally biased region" description="Pro residues" evidence="9">
    <location>
        <begin position="49"/>
        <end position="59"/>
    </location>
</feature>
<comment type="subcellular location">
    <subcellularLocation>
        <location evidence="1">Membrane</location>
        <topology evidence="1">Single-pass membrane protein</topology>
    </subcellularLocation>
</comment>
<keyword evidence="5" id="KW-0812">Transmembrane</keyword>
<dbReference type="OrthoDB" id="2526284at2759"/>
<dbReference type="InterPro" id="IPR029044">
    <property type="entry name" value="Nucleotide-diphossugar_trans"/>
</dbReference>
<dbReference type="RefSeq" id="XP_021856542.1">
    <property type="nucleotide sequence ID" value="XM_022000850.2"/>
</dbReference>
<evidence type="ECO:0000256" key="4">
    <source>
        <dbReference type="ARBA" id="ARBA00022679"/>
    </source>
</evidence>
<dbReference type="GO" id="GO:0016020">
    <property type="term" value="C:membrane"/>
    <property type="evidence" value="ECO:0007669"/>
    <property type="project" value="UniProtKB-SubCell"/>
</dbReference>
<feature type="region of interest" description="Disordered" evidence="9">
    <location>
        <begin position="44"/>
        <end position="69"/>
    </location>
</feature>
<dbReference type="GO" id="GO:0005737">
    <property type="term" value="C:cytoplasm"/>
    <property type="evidence" value="ECO:0000318"/>
    <property type="project" value="GO_Central"/>
</dbReference>
<dbReference type="Proteomes" id="UP000813463">
    <property type="component" value="Chromosome 5"/>
</dbReference>
<dbReference type="PANTHER" id="PTHR21461:SF69">
    <property type="entry name" value="GLYCOSYLTRANSFERASE FAMILY 92 PROTEIN"/>
    <property type="match status" value="1"/>
</dbReference>
<keyword evidence="6" id="KW-1133">Transmembrane helix</keyword>
<dbReference type="AlphaFoldDB" id="A0A9R0IVS5"/>
<evidence type="ECO:0000256" key="3">
    <source>
        <dbReference type="ARBA" id="ARBA00022676"/>
    </source>
</evidence>
<dbReference type="PANTHER" id="PTHR21461">
    <property type="entry name" value="GLYCOSYLTRANSFERASE FAMILY 92 PROTEIN"/>
    <property type="match status" value="1"/>
</dbReference>